<dbReference type="InterPro" id="IPR027267">
    <property type="entry name" value="AH/BAR_dom_sf"/>
</dbReference>
<feature type="region of interest" description="Disordered" evidence="1">
    <location>
        <begin position="932"/>
        <end position="972"/>
    </location>
</feature>
<evidence type="ECO:0000256" key="1">
    <source>
        <dbReference type="SAM" id="MobiDB-lite"/>
    </source>
</evidence>
<organism evidence="2">
    <name type="scientific">Oryza punctata</name>
    <name type="common">Red rice</name>
    <dbReference type="NCBI Taxonomy" id="4537"/>
    <lineage>
        <taxon>Eukaryota</taxon>
        <taxon>Viridiplantae</taxon>
        <taxon>Streptophyta</taxon>
        <taxon>Embryophyta</taxon>
        <taxon>Tracheophyta</taxon>
        <taxon>Spermatophyta</taxon>
        <taxon>Magnoliopsida</taxon>
        <taxon>Liliopsida</taxon>
        <taxon>Poales</taxon>
        <taxon>Poaceae</taxon>
        <taxon>BOP clade</taxon>
        <taxon>Oryzoideae</taxon>
        <taxon>Oryzeae</taxon>
        <taxon>Oryzinae</taxon>
        <taxon>Oryza</taxon>
    </lineage>
</organism>
<feature type="compositionally biased region" description="Basic and acidic residues" evidence="1">
    <location>
        <begin position="278"/>
        <end position="288"/>
    </location>
</feature>
<feature type="compositionally biased region" description="Polar residues" evidence="1">
    <location>
        <begin position="587"/>
        <end position="597"/>
    </location>
</feature>
<feature type="region of interest" description="Disordered" evidence="1">
    <location>
        <begin position="420"/>
        <end position="484"/>
    </location>
</feature>
<feature type="compositionally biased region" description="Low complexity" evidence="1">
    <location>
        <begin position="1034"/>
        <end position="1064"/>
    </location>
</feature>
<dbReference type="AlphaFoldDB" id="A0A0E0M370"/>
<feature type="region of interest" description="Disordered" evidence="1">
    <location>
        <begin position="1000"/>
        <end position="1064"/>
    </location>
</feature>
<dbReference type="HOGENOM" id="CLU_271524_0_0_1"/>
<proteinExistence type="predicted"/>
<dbReference type="Proteomes" id="UP000026962">
    <property type="component" value="Chromosome 9"/>
</dbReference>
<evidence type="ECO:0000313" key="3">
    <source>
        <dbReference type="Proteomes" id="UP000026962"/>
    </source>
</evidence>
<feature type="compositionally biased region" description="Polar residues" evidence="1">
    <location>
        <begin position="1167"/>
        <end position="1177"/>
    </location>
</feature>
<feature type="compositionally biased region" description="Basic and acidic residues" evidence="1">
    <location>
        <begin position="858"/>
        <end position="868"/>
    </location>
</feature>
<protein>
    <recommendedName>
        <fullName evidence="4">BAR domain-containing protein</fullName>
    </recommendedName>
</protein>
<feature type="compositionally biased region" description="Basic and acidic residues" evidence="1">
    <location>
        <begin position="571"/>
        <end position="583"/>
    </location>
</feature>
<dbReference type="InterPro" id="IPR037488">
    <property type="entry name" value="At2g33490-like"/>
</dbReference>
<dbReference type="eggNOG" id="ENOG502QQ6Z">
    <property type="taxonomic scope" value="Eukaryota"/>
</dbReference>
<feature type="region of interest" description="Disordered" evidence="1">
    <location>
        <begin position="352"/>
        <end position="392"/>
    </location>
</feature>
<feature type="region of interest" description="Disordered" evidence="1">
    <location>
        <begin position="842"/>
        <end position="891"/>
    </location>
</feature>
<dbReference type="PANTHER" id="PTHR34119">
    <property type="entry name" value="HYDROXYPROLINE-RICH GLYCOPROTEIN-LIKE"/>
    <property type="match status" value="1"/>
</dbReference>
<feature type="compositionally biased region" description="Basic and acidic residues" evidence="1">
    <location>
        <begin position="1151"/>
        <end position="1163"/>
    </location>
</feature>
<accession>A0A0E0M370</accession>
<evidence type="ECO:0008006" key="4">
    <source>
        <dbReference type="Google" id="ProtNLM"/>
    </source>
</evidence>
<feature type="compositionally biased region" description="Low complexity" evidence="1">
    <location>
        <begin position="454"/>
        <end position="484"/>
    </location>
</feature>
<dbReference type="STRING" id="4537.A0A0E0M370"/>
<feature type="region of interest" description="Disordered" evidence="1">
    <location>
        <begin position="1095"/>
        <end position="1194"/>
    </location>
</feature>
<feature type="region of interest" description="Disordered" evidence="1">
    <location>
        <begin position="516"/>
        <end position="607"/>
    </location>
</feature>
<dbReference type="Gramene" id="OPUNC09G14340.1">
    <property type="protein sequence ID" value="OPUNC09G14340.1"/>
    <property type="gene ID" value="OPUNC09G14340"/>
</dbReference>
<dbReference type="PANTHER" id="PTHR34119:SF8">
    <property type="entry name" value="OS09G0509300 PROTEIN"/>
    <property type="match status" value="1"/>
</dbReference>
<name>A0A0E0M370_ORYPU</name>
<feature type="region of interest" description="Disordered" evidence="1">
    <location>
        <begin position="262"/>
        <end position="311"/>
    </location>
</feature>
<dbReference type="SUPFAM" id="SSF103657">
    <property type="entry name" value="BAR/IMD domain-like"/>
    <property type="match status" value="2"/>
</dbReference>
<sequence>MKSSLRKLRGFALQRHEQRVDRHRRERAPRRLADMRSCYDNLLSVAAAIANSAYEFSEALQEMGTCLLKRVTPNKDGINDKVLLLLGKAQFELRKLVDSYRVHVLNTITTPSLSLLNELQTVEEMKHQCDEKRELFEFLLNAQKEKGRSKNAKSDTGASEQLKQAQDDYQEEATLFLFRLKSLKQGQFRSLFTQAARHHAAQLNLFRKGLKSLEAVEPHVRLAAEQQHIDHQFSALDEEDYSVDDENEDDYNDSHEELSFDYGENKEGTEAGHASRSPTEELLDRSKAEYSSFPGERQRSGSQSAPLFPEKKLEAAERIKELRRSHTRKLNTYVLPTPNDVRDTSQTVAGNLTSGSPLGNKGAFHSSPLQPSTNVGDLRDSKLPSPTRLSNAHSVLKESNTNTTDTRTMLVLPLGDLSLPGYHDSKASDNKKVKRGSFSGPIVPRSRSTENIDVVSVPPRHSSSHQPSIHVRVSPNTSPPLLSSPKIKELHELPRPPANASKHTFPSLVAHSAPLVPNSAPLAPRGQDHFRPRQTPPSAPQTASPLPTPPGPISRSFSIPSRGMRTSGISDGKETEDLQDKGPARMSLSSLPSAQTSLEDHRPLSGATESDMADMRSCYDNLLSVAAAIANSAYEFSEALQEMGTCLLKRVTPNKDGINDKVLLLLGKAQFELRKLVDSYRVHVLNTITTPSLSLLNELQTVEEMKHQCDEKRELFEFLLNAQKEKGRSKNAKSDTGASEQLKQAQDDYQEEATLFLFRLKSLKQGQFRSLFTQAARHHAAQLNLFRKGLKSLEAVEPHVRLAAEQQHIDHQFSALDEEDYSVDDENEDDYNDSHEELSFDYGENKEGTEAGHASRSPTEELLDRSKAEYSSFPGERQRSGSQSAPLFPEKKLEAAERIKELRRSHTRKLNTYVLPTPNDVRDTSQTVAGNLTSGSPLGNKGAFHSSPLQPSTNVGDLRDSKLPSPTRLSNAHSVLKESNTNTTDTRTMLVLPLGDLSLPGYHDSKASDNKKVKRGSFSGPIVPRSRSTENIDVVSVPPRHSSSHQPSIHVRVSPNTSPPLLSSPKIKELHELPRPPANASKHTFPSLVAHSAPLVPNSAPLAPRGQDHFRPRQTPPSAPQTASPLPTPPGPISRSFSIPSRGMRTSGISDGKETEDLQDKGPARMSLSSLPSAQTSLEDHRPLSGATESVSKT</sequence>
<reference evidence="2" key="2">
    <citation type="submission" date="2018-05" db="EMBL/GenBank/DDBJ databases">
        <title>OpunRS2 (Oryza punctata Reference Sequence Version 2).</title>
        <authorList>
            <person name="Zhang J."/>
            <person name="Kudrna D."/>
            <person name="Lee S."/>
            <person name="Talag J."/>
            <person name="Welchert J."/>
            <person name="Wing R.A."/>
        </authorList>
    </citation>
    <scope>NUCLEOTIDE SEQUENCE [LARGE SCALE GENOMIC DNA]</scope>
</reference>
<dbReference type="CDD" id="cd07307">
    <property type="entry name" value="BAR"/>
    <property type="match status" value="2"/>
</dbReference>
<dbReference type="Gene3D" id="1.20.1270.60">
    <property type="entry name" value="Arfaptin homology (AH) domain/BAR domain"/>
    <property type="match status" value="2"/>
</dbReference>
<keyword evidence="3" id="KW-1185">Reference proteome</keyword>
<evidence type="ECO:0000313" key="2">
    <source>
        <dbReference type="EnsemblPlants" id="OPUNC09G14340.1"/>
    </source>
</evidence>
<dbReference type="EnsemblPlants" id="OPUNC09G14340.1">
    <property type="protein sequence ID" value="OPUNC09G14340.1"/>
    <property type="gene ID" value="OPUNC09G14340"/>
</dbReference>
<reference evidence="2" key="1">
    <citation type="submission" date="2015-04" db="UniProtKB">
        <authorList>
            <consortium name="EnsemblPlants"/>
        </authorList>
    </citation>
    <scope>IDENTIFICATION</scope>
</reference>